<reference evidence="11 12" key="1">
    <citation type="submission" date="2018-10" db="EMBL/GenBank/DDBJ databases">
        <authorList>
            <person name="Criscuolo A."/>
        </authorList>
    </citation>
    <scope>NUCLEOTIDE SEQUENCE [LARGE SCALE GENOMIC DNA]</scope>
    <source>
        <strain evidence="11">DnA1</strain>
    </source>
</reference>
<keyword evidence="5 8" id="KW-0812">Transmembrane</keyword>
<gene>
    <name evidence="11" type="ORF">PIGHUM_02726</name>
</gene>
<proteinExistence type="inferred from homology"/>
<evidence type="ECO:0008006" key="13">
    <source>
        <dbReference type="Google" id="ProtNLM"/>
    </source>
</evidence>
<evidence type="ECO:0000259" key="10">
    <source>
        <dbReference type="Pfam" id="PF19029"/>
    </source>
</evidence>
<keyword evidence="6 8" id="KW-1133">Transmembrane helix</keyword>
<dbReference type="GO" id="GO:0043022">
    <property type="term" value="F:ribosome binding"/>
    <property type="evidence" value="ECO:0007669"/>
    <property type="project" value="InterPro"/>
</dbReference>
<dbReference type="RefSeq" id="WP_124080120.1">
    <property type="nucleotide sequence ID" value="NZ_UWPJ01000022.1"/>
</dbReference>
<dbReference type="AlphaFoldDB" id="A0A3P4B4Q9"/>
<dbReference type="InterPro" id="IPR043605">
    <property type="entry name" value="DUF883_C"/>
</dbReference>
<dbReference type="Proteomes" id="UP000277294">
    <property type="component" value="Unassembled WGS sequence"/>
</dbReference>
<comment type="subcellular location">
    <subcellularLocation>
        <location evidence="1">Cell inner membrane</location>
        <topology evidence="1">Single-pass membrane protein</topology>
    </subcellularLocation>
</comment>
<evidence type="ECO:0000256" key="5">
    <source>
        <dbReference type="ARBA" id="ARBA00022692"/>
    </source>
</evidence>
<keyword evidence="12" id="KW-1185">Reference proteome</keyword>
<feature type="domain" description="DUF883" evidence="9">
    <location>
        <begin position="9"/>
        <end position="60"/>
    </location>
</feature>
<keyword evidence="4" id="KW-0997">Cell inner membrane</keyword>
<feature type="domain" description="DUF883" evidence="10">
    <location>
        <begin position="73"/>
        <end position="103"/>
    </location>
</feature>
<comment type="similarity">
    <text evidence="2">Belongs to the ElaB/YgaM/YqjD family.</text>
</comment>
<evidence type="ECO:0000256" key="3">
    <source>
        <dbReference type="ARBA" id="ARBA00022475"/>
    </source>
</evidence>
<dbReference type="Pfam" id="PF19029">
    <property type="entry name" value="DUF883_C"/>
    <property type="match status" value="1"/>
</dbReference>
<protein>
    <recommendedName>
        <fullName evidence="13">DUF883 domain-containing protein</fullName>
    </recommendedName>
</protein>
<evidence type="ECO:0000256" key="8">
    <source>
        <dbReference type="SAM" id="Phobius"/>
    </source>
</evidence>
<evidence type="ECO:0000256" key="6">
    <source>
        <dbReference type="ARBA" id="ARBA00022989"/>
    </source>
</evidence>
<accession>A0A3P4B4Q9</accession>
<dbReference type="InterPro" id="IPR010279">
    <property type="entry name" value="YqjD/ElaB"/>
</dbReference>
<dbReference type="PANTHER" id="PTHR35893">
    <property type="entry name" value="INNER MEMBRANE PROTEIN-RELATED"/>
    <property type="match status" value="1"/>
</dbReference>
<evidence type="ECO:0000313" key="12">
    <source>
        <dbReference type="Proteomes" id="UP000277294"/>
    </source>
</evidence>
<dbReference type="InterPro" id="IPR043604">
    <property type="entry name" value="DUF883_N"/>
</dbReference>
<keyword evidence="3" id="KW-1003">Cell membrane</keyword>
<dbReference type="GO" id="GO:0005886">
    <property type="term" value="C:plasma membrane"/>
    <property type="evidence" value="ECO:0007669"/>
    <property type="project" value="UniProtKB-SubCell"/>
</dbReference>
<evidence type="ECO:0000313" key="11">
    <source>
        <dbReference type="EMBL" id="VCU70650.1"/>
    </source>
</evidence>
<keyword evidence="7 8" id="KW-0472">Membrane</keyword>
<dbReference type="EMBL" id="UWPJ01000022">
    <property type="protein sequence ID" value="VCU70650.1"/>
    <property type="molecule type" value="Genomic_DNA"/>
</dbReference>
<feature type="transmembrane region" description="Helical" evidence="8">
    <location>
        <begin position="81"/>
        <end position="99"/>
    </location>
</feature>
<dbReference type="Pfam" id="PF05957">
    <property type="entry name" value="DUF883"/>
    <property type="match status" value="1"/>
</dbReference>
<evidence type="ECO:0000256" key="7">
    <source>
        <dbReference type="ARBA" id="ARBA00023136"/>
    </source>
</evidence>
<evidence type="ECO:0000256" key="2">
    <source>
        <dbReference type="ARBA" id="ARBA00010423"/>
    </source>
</evidence>
<organism evidence="11 12">
    <name type="scientific">Pigmentiphaga humi</name>
    <dbReference type="NCBI Taxonomy" id="2478468"/>
    <lineage>
        <taxon>Bacteria</taxon>
        <taxon>Pseudomonadati</taxon>
        <taxon>Pseudomonadota</taxon>
        <taxon>Betaproteobacteria</taxon>
        <taxon>Burkholderiales</taxon>
        <taxon>Alcaligenaceae</taxon>
        <taxon>Pigmentiphaga</taxon>
    </lineage>
</organism>
<evidence type="ECO:0000259" key="9">
    <source>
        <dbReference type="Pfam" id="PF05957"/>
    </source>
</evidence>
<evidence type="ECO:0000256" key="4">
    <source>
        <dbReference type="ARBA" id="ARBA00022519"/>
    </source>
</evidence>
<dbReference type="PANTHER" id="PTHR35893:SF3">
    <property type="entry name" value="INNER MEMBRANE PROTEIN"/>
    <property type="match status" value="1"/>
</dbReference>
<dbReference type="OrthoDB" id="9181874at2"/>
<evidence type="ECO:0000256" key="1">
    <source>
        <dbReference type="ARBA" id="ARBA00004377"/>
    </source>
</evidence>
<name>A0A3P4B4Q9_9BURK</name>
<sequence>MTTNNAGKEKLLSDVKVVLSDAEDLFKQAASSTGDRAVELRERAMTSLKRAREKLVDVQESMFERGKAAARATDDFVHDSPWRAIGIGAAIGFLAGLLVNGRR</sequence>